<feature type="region of interest" description="Disordered" evidence="1">
    <location>
        <begin position="35"/>
        <end position="62"/>
    </location>
</feature>
<dbReference type="Pfam" id="PF26616">
    <property type="entry name" value="CorA-like"/>
    <property type="match status" value="1"/>
</dbReference>
<dbReference type="OrthoDB" id="5396681at2759"/>
<feature type="compositionally biased region" description="Acidic residues" evidence="1">
    <location>
        <begin position="37"/>
        <end position="47"/>
    </location>
</feature>
<evidence type="ECO:0000256" key="2">
    <source>
        <dbReference type="SAM" id="Phobius"/>
    </source>
</evidence>
<reference evidence="4" key="1">
    <citation type="submission" date="2021-03" db="EMBL/GenBank/DDBJ databases">
        <authorList>
            <person name="Tagirdzhanova G."/>
        </authorList>
    </citation>
    <scope>NUCLEOTIDE SEQUENCE</scope>
</reference>
<dbReference type="InterPro" id="IPR058257">
    <property type="entry name" value="CorA-like_dom"/>
</dbReference>
<accession>A0A8H3FHU3</accession>
<keyword evidence="5" id="KW-1185">Reference proteome</keyword>
<feature type="domain" description="CorA-like transporter" evidence="3">
    <location>
        <begin position="88"/>
        <end position="138"/>
    </location>
</feature>
<dbReference type="EMBL" id="CAJPDS010000038">
    <property type="protein sequence ID" value="CAF9925437.1"/>
    <property type="molecule type" value="Genomic_DNA"/>
</dbReference>
<keyword evidence="2" id="KW-1133">Transmembrane helix</keyword>
<dbReference type="Proteomes" id="UP000664521">
    <property type="component" value="Unassembled WGS sequence"/>
</dbReference>
<feature type="transmembrane region" description="Helical" evidence="2">
    <location>
        <begin position="367"/>
        <end position="384"/>
    </location>
</feature>
<dbReference type="AlphaFoldDB" id="A0A8H3FHU3"/>
<feature type="transmembrane region" description="Helical" evidence="2">
    <location>
        <begin position="327"/>
        <end position="346"/>
    </location>
</feature>
<keyword evidence="2" id="KW-0472">Membrane</keyword>
<keyword evidence="2" id="KW-0812">Transmembrane</keyword>
<evidence type="ECO:0000313" key="4">
    <source>
        <dbReference type="EMBL" id="CAF9925437.1"/>
    </source>
</evidence>
<evidence type="ECO:0000259" key="3">
    <source>
        <dbReference type="Pfam" id="PF26616"/>
    </source>
</evidence>
<evidence type="ECO:0000256" key="1">
    <source>
        <dbReference type="SAM" id="MobiDB-lite"/>
    </source>
</evidence>
<evidence type="ECO:0000313" key="5">
    <source>
        <dbReference type="Proteomes" id="UP000664521"/>
    </source>
</evidence>
<name>A0A8H3FHU3_9LECA</name>
<organism evidence="4 5">
    <name type="scientific">Heterodermia speciosa</name>
    <dbReference type="NCBI Taxonomy" id="116794"/>
    <lineage>
        <taxon>Eukaryota</taxon>
        <taxon>Fungi</taxon>
        <taxon>Dikarya</taxon>
        <taxon>Ascomycota</taxon>
        <taxon>Pezizomycotina</taxon>
        <taxon>Lecanoromycetes</taxon>
        <taxon>OSLEUM clade</taxon>
        <taxon>Lecanoromycetidae</taxon>
        <taxon>Caliciales</taxon>
        <taxon>Physciaceae</taxon>
        <taxon>Heterodermia</taxon>
    </lineage>
</organism>
<comment type="caution">
    <text evidence="4">The sequence shown here is derived from an EMBL/GenBank/DDBJ whole genome shotgun (WGS) entry which is preliminary data.</text>
</comment>
<protein>
    <recommendedName>
        <fullName evidence="3">CorA-like transporter domain-containing protein</fullName>
    </recommendedName>
</protein>
<sequence>MALAREDVLRVPPGLALEPSEIFVVDEEKCRIKIFESESDPETDPENDPSNHGATMLKQASSREEMEKLLRRVCGHEGSDKAAEYEAAELCYNVRHFELHGRQLEDPWSCRQSAIYHKYELLNGKSNWIIIQHAQGLDFARQIIDSYELSHPMDLHIRFISVLSENWRQYLDYLAGRLKDCNDGIAICKPYDQYGIDFSSKQKVHTLRSKLHYTYLIITNSLNTLEKVDAHGTAISQMLDISVSVHTTFRRQVSNLAGELQNYLQITRRLLQSSDDTRRMYDDILQARGQELIYHNGLTLANIAQAQSAETKIMVALADKTRKDSRSMRIVTFIAMIYLPANLVMVSIKSKPAETRSRAWLQLQKRVVMLTMIFLAIVVLQYEFDMV</sequence>
<gene>
    <name evidence="4" type="ORF">HETSPECPRED_005836</name>
</gene>
<proteinExistence type="predicted"/>